<keyword evidence="5 7" id="KW-0324">Glycolysis</keyword>
<gene>
    <name evidence="7 9" type="primary">tpiA</name>
    <name evidence="9" type="ORF">ATZ36_06730</name>
</gene>
<dbReference type="PANTHER" id="PTHR21139:SF42">
    <property type="entry name" value="TRIOSEPHOSPHATE ISOMERASE"/>
    <property type="match status" value="1"/>
</dbReference>
<dbReference type="UniPathway" id="UPA00109">
    <property type="reaction ID" value="UER00189"/>
</dbReference>
<dbReference type="Gene3D" id="3.20.20.70">
    <property type="entry name" value="Aldolase class I"/>
    <property type="match status" value="1"/>
</dbReference>
<dbReference type="UniPathway" id="UPA00138"/>
<feature type="active site" description="Proton acceptor" evidence="7">
    <location>
        <position position="167"/>
    </location>
</feature>
<evidence type="ECO:0000313" key="10">
    <source>
        <dbReference type="Proteomes" id="UP000095237"/>
    </source>
</evidence>
<dbReference type="InterPro" id="IPR000652">
    <property type="entry name" value="Triosephosphate_isomerase"/>
</dbReference>
<comment type="similarity">
    <text evidence="2 7 8">Belongs to the triosephosphate isomerase family.</text>
</comment>
<proteinExistence type="inferred from homology"/>
<dbReference type="EMBL" id="LNVX01000512">
    <property type="protein sequence ID" value="OEG69965.1"/>
    <property type="molecule type" value="Genomic_DNA"/>
</dbReference>
<dbReference type="Pfam" id="PF00121">
    <property type="entry name" value="TIM"/>
    <property type="match status" value="1"/>
</dbReference>
<sequence>MRKPLMAGNWKMNKTVSESVSIVKALKGTVDGVSDVEILICPAFTALYEVNNEIKGSNINLGAQNLFWEAKGAFTGEISTAMIRDAGCSYVIVGHSERRQYFGETDKTVNKKTKAALAADITPIVCVGETLKERENNVTFSVIEKQVRDGLADITLQQASLTVIAYEPVWAIGTGKTATPDQAQEVHSFIRKIYAQMYKESAEKVRILYGGSVNPGNVSDLMKKSDIDGGLVGGASLEAESFTKLVKYSK</sequence>
<evidence type="ECO:0000256" key="3">
    <source>
        <dbReference type="ARBA" id="ARBA00022432"/>
    </source>
</evidence>
<comment type="catalytic activity">
    <reaction evidence="7 8">
        <text>D-glyceraldehyde 3-phosphate = dihydroxyacetone phosphate</text>
        <dbReference type="Rhea" id="RHEA:18585"/>
        <dbReference type="ChEBI" id="CHEBI:57642"/>
        <dbReference type="ChEBI" id="CHEBI:59776"/>
        <dbReference type="EC" id="5.3.1.1"/>
    </reaction>
</comment>
<dbReference type="AlphaFoldDB" id="A0A1E5IHS8"/>
<comment type="function">
    <text evidence="7">Involved in the gluconeogenesis. Catalyzes stereospecifically the conversion of dihydroxyacetone phosphate (DHAP) to D-glyceraldehyde-3-phosphate (G3P).</text>
</comment>
<dbReference type="InterPro" id="IPR035990">
    <property type="entry name" value="TIM_sf"/>
</dbReference>
<comment type="pathway">
    <text evidence="1 7 8">Carbohydrate degradation; glycolysis; D-glyceraldehyde 3-phosphate from glycerone phosphate: step 1/1.</text>
</comment>
<evidence type="ECO:0000256" key="4">
    <source>
        <dbReference type="ARBA" id="ARBA00022490"/>
    </source>
</evidence>
<evidence type="ECO:0000256" key="2">
    <source>
        <dbReference type="ARBA" id="ARBA00007422"/>
    </source>
</evidence>
<protein>
    <recommendedName>
        <fullName evidence="7 8">Triosephosphate isomerase</fullName>
        <shortName evidence="7">TIM</shortName>
        <shortName evidence="7">TPI</shortName>
        <ecNumber evidence="7 8">5.3.1.1</ecNumber>
    </recommendedName>
    <alternativeName>
        <fullName evidence="7">Triose-phosphate isomerase</fullName>
    </alternativeName>
</protein>
<reference evidence="9 10" key="1">
    <citation type="submission" date="2015-11" db="EMBL/GenBank/DDBJ databases">
        <title>Evidence for parallel genomic evolution in an endosymbiosis of termite gut flagellates.</title>
        <authorList>
            <person name="Zheng H."/>
        </authorList>
    </citation>
    <scope>NUCLEOTIDE SEQUENCE [LARGE SCALE GENOMIC DNA]</scope>
    <source>
        <strain evidence="9 10">CET450</strain>
    </source>
</reference>
<dbReference type="SUPFAM" id="SSF51351">
    <property type="entry name" value="Triosephosphate isomerase (TIM)"/>
    <property type="match status" value="1"/>
</dbReference>
<comment type="subunit">
    <text evidence="7 8">Homodimer.</text>
</comment>
<feature type="binding site" evidence="7">
    <location>
        <position position="212"/>
    </location>
    <ligand>
        <name>substrate</name>
    </ligand>
</feature>
<dbReference type="NCBIfam" id="TIGR00419">
    <property type="entry name" value="tim"/>
    <property type="match status" value="1"/>
</dbReference>
<dbReference type="InterPro" id="IPR020861">
    <property type="entry name" value="Triosephosphate_isomerase_AS"/>
</dbReference>
<evidence type="ECO:0000256" key="6">
    <source>
        <dbReference type="ARBA" id="ARBA00023235"/>
    </source>
</evidence>
<dbReference type="CDD" id="cd00311">
    <property type="entry name" value="TIM"/>
    <property type="match status" value="1"/>
</dbReference>
<feature type="binding site" evidence="7">
    <location>
        <begin position="9"/>
        <end position="11"/>
    </location>
    <ligand>
        <name>substrate</name>
    </ligand>
</feature>
<dbReference type="PANTHER" id="PTHR21139">
    <property type="entry name" value="TRIOSEPHOSPHATE ISOMERASE"/>
    <property type="match status" value="1"/>
</dbReference>
<dbReference type="HAMAP" id="MF_00147_B">
    <property type="entry name" value="TIM_B"/>
    <property type="match status" value="1"/>
</dbReference>
<feature type="binding site" evidence="7">
    <location>
        <begin position="233"/>
        <end position="234"/>
    </location>
    <ligand>
        <name>substrate</name>
    </ligand>
</feature>
<dbReference type="EC" id="5.3.1.1" evidence="7 8"/>
<dbReference type="GO" id="GO:0019563">
    <property type="term" value="P:glycerol catabolic process"/>
    <property type="evidence" value="ECO:0007669"/>
    <property type="project" value="TreeGrafter"/>
</dbReference>
<comment type="pathway">
    <text evidence="7 8">Carbohydrate biosynthesis; gluconeogenesis.</text>
</comment>
<dbReference type="PROSITE" id="PS51440">
    <property type="entry name" value="TIM_2"/>
    <property type="match status" value="1"/>
</dbReference>
<keyword evidence="3 7" id="KW-0312">Gluconeogenesis</keyword>
<evidence type="ECO:0000256" key="8">
    <source>
        <dbReference type="RuleBase" id="RU363013"/>
    </source>
</evidence>
<dbReference type="InterPro" id="IPR022896">
    <property type="entry name" value="TrioseP_Isoase_bac/euk"/>
</dbReference>
<feature type="binding site" evidence="7">
    <location>
        <position position="173"/>
    </location>
    <ligand>
        <name>substrate</name>
    </ligand>
</feature>
<dbReference type="InterPro" id="IPR013785">
    <property type="entry name" value="Aldolase_TIM"/>
</dbReference>
<name>A0A1E5IHS8_ENDTX</name>
<dbReference type="GO" id="GO:0004807">
    <property type="term" value="F:triose-phosphate isomerase activity"/>
    <property type="evidence" value="ECO:0007669"/>
    <property type="project" value="UniProtKB-UniRule"/>
</dbReference>
<comment type="subcellular location">
    <subcellularLocation>
        <location evidence="7 8">Cytoplasm</location>
    </subcellularLocation>
</comment>
<comment type="caution">
    <text evidence="9">The sequence shown here is derived from an EMBL/GenBank/DDBJ whole genome shotgun (WGS) entry which is preliminary data.</text>
</comment>
<keyword evidence="6 7" id="KW-0413">Isomerase</keyword>
<dbReference type="Proteomes" id="UP000095237">
    <property type="component" value="Unassembled WGS sequence"/>
</dbReference>
<evidence type="ECO:0000256" key="7">
    <source>
        <dbReference type="HAMAP-Rule" id="MF_00147"/>
    </source>
</evidence>
<feature type="active site" description="Electrophile" evidence="7">
    <location>
        <position position="95"/>
    </location>
</feature>
<evidence type="ECO:0000313" key="9">
    <source>
        <dbReference type="EMBL" id="OEG69965.1"/>
    </source>
</evidence>
<dbReference type="PROSITE" id="PS00171">
    <property type="entry name" value="TIM_1"/>
    <property type="match status" value="1"/>
</dbReference>
<evidence type="ECO:0000256" key="1">
    <source>
        <dbReference type="ARBA" id="ARBA00004680"/>
    </source>
</evidence>
<dbReference type="GO" id="GO:0006096">
    <property type="term" value="P:glycolytic process"/>
    <property type="evidence" value="ECO:0007669"/>
    <property type="project" value="UniProtKB-UniRule"/>
</dbReference>
<keyword evidence="10" id="KW-1185">Reference proteome</keyword>
<keyword evidence="4 7" id="KW-0963">Cytoplasm</keyword>
<dbReference type="GO" id="GO:0046166">
    <property type="term" value="P:glyceraldehyde-3-phosphate biosynthetic process"/>
    <property type="evidence" value="ECO:0007669"/>
    <property type="project" value="TreeGrafter"/>
</dbReference>
<dbReference type="FunFam" id="3.20.20.70:FF:000016">
    <property type="entry name" value="Triosephosphate isomerase"/>
    <property type="match status" value="1"/>
</dbReference>
<accession>A0A1E5IHS8</accession>
<dbReference type="GO" id="GO:0005829">
    <property type="term" value="C:cytosol"/>
    <property type="evidence" value="ECO:0007669"/>
    <property type="project" value="TreeGrafter"/>
</dbReference>
<organism evidence="9 10">
    <name type="scientific">Endomicrobium trichonymphae</name>
    <dbReference type="NCBI Taxonomy" id="1408204"/>
    <lineage>
        <taxon>Bacteria</taxon>
        <taxon>Pseudomonadati</taxon>
        <taxon>Elusimicrobiota</taxon>
        <taxon>Endomicrobiia</taxon>
        <taxon>Endomicrobiales</taxon>
        <taxon>Endomicrobiaceae</taxon>
        <taxon>Candidatus Endomicrobiellum</taxon>
    </lineage>
</organism>
<dbReference type="GO" id="GO:0006094">
    <property type="term" value="P:gluconeogenesis"/>
    <property type="evidence" value="ECO:0007669"/>
    <property type="project" value="UniProtKB-UniRule"/>
</dbReference>
<evidence type="ECO:0000256" key="5">
    <source>
        <dbReference type="ARBA" id="ARBA00023152"/>
    </source>
</evidence>